<feature type="compositionally biased region" description="Basic and acidic residues" evidence="1">
    <location>
        <begin position="38"/>
        <end position="89"/>
    </location>
</feature>
<dbReference type="Proteomes" id="UP001152798">
    <property type="component" value="Chromosome 6"/>
</dbReference>
<feature type="region of interest" description="Disordered" evidence="1">
    <location>
        <begin position="23"/>
        <end position="89"/>
    </location>
</feature>
<evidence type="ECO:0000256" key="1">
    <source>
        <dbReference type="SAM" id="MobiDB-lite"/>
    </source>
</evidence>
<dbReference type="AlphaFoldDB" id="A0A9P0MY16"/>
<evidence type="ECO:0000313" key="2">
    <source>
        <dbReference type="EMBL" id="CAH1406617.1"/>
    </source>
</evidence>
<gene>
    <name evidence="2" type="ORF">NEZAVI_LOCUS14512</name>
</gene>
<name>A0A9P0MY16_NEZVI</name>
<reference evidence="2" key="1">
    <citation type="submission" date="2022-01" db="EMBL/GenBank/DDBJ databases">
        <authorList>
            <person name="King R."/>
        </authorList>
    </citation>
    <scope>NUCLEOTIDE SEQUENCE</scope>
</reference>
<evidence type="ECO:0000313" key="3">
    <source>
        <dbReference type="Proteomes" id="UP001152798"/>
    </source>
</evidence>
<accession>A0A9P0MY16</accession>
<proteinExistence type="predicted"/>
<organism evidence="2 3">
    <name type="scientific">Nezara viridula</name>
    <name type="common">Southern green stink bug</name>
    <name type="synonym">Cimex viridulus</name>
    <dbReference type="NCBI Taxonomy" id="85310"/>
    <lineage>
        <taxon>Eukaryota</taxon>
        <taxon>Metazoa</taxon>
        <taxon>Ecdysozoa</taxon>
        <taxon>Arthropoda</taxon>
        <taxon>Hexapoda</taxon>
        <taxon>Insecta</taxon>
        <taxon>Pterygota</taxon>
        <taxon>Neoptera</taxon>
        <taxon>Paraneoptera</taxon>
        <taxon>Hemiptera</taxon>
        <taxon>Heteroptera</taxon>
        <taxon>Panheteroptera</taxon>
        <taxon>Pentatomomorpha</taxon>
        <taxon>Pentatomoidea</taxon>
        <taxon>Pentatomidae</taxon>
        <taxon>Pentatominae</taxon>
        <taxon>Nezara</taxon>
    </lineage>
</organism>
<protein>
    <submittedName>
        <fullName evidence="2">Uncharacterized protein</fullName>
    </submittedName>
</protein>
<dbReference type="EMBL" id="OV725082">
    <property type="protein sequence ID" value="CAH1406617.1"/>
    <property type="molecule type" value="Genomic_DNA"/>
</dbReference>
<sequence>METESLEWRSQVPFTSCDRLRVKCRGSTQSPSPSSKDSPQEHRRSIMSHPLEDGHPNEEEGEAWEREARHAPDHCSQDERMKHNETEGV</sequence>
<keyword evidence="3" id="KW-1185">Reference proteome</keyword>
<feature type="compositionally biased region" description="Low complexity" evidence="1">
    <location>
        <begin position="27"/>
        <end position="37"/>
    </location>
</feature>